<dbReference type="AlphaFoldDB" id="A0A0P0RKH3"/>
<dbReference type="EMBL" id="CP012747">
    <property type="protein sequence ID" value="ALL69268.1"/>
    <property type="molecule type" value="Genomic_DNA"/>
</dbReference>
<sequence>MTRRRGSGAVPRDTPGERAALAGPQLYRKTSGAPGVAPCPHCSNFFR</sequence>
<gene>
    <name evidence="2" type="ORF">K788_0007548</name>
</gene>
<protein>
    <submittedName>
        <fullName evidence="2">Uncharacterized protein</fullName>
    </submittedName>
</protein>
<feature type="region of interest" description="Disordered" evidence="1">
    <location>
        <begin position="1"/>
        <end position="21"/>
    </location>
</feature>
<reference evidence="2 3" key="1">
    <citation type="journal article" date="2014" name="Genome Announc.">
        <title>Draft Genome Sequence of the Haloacid-Degrading Burkholderia caribensis Strain MBA4.</title>
        <authorList>
            <person name="Pan Y."/>
            <person name="Kong K.F."/>
            <person name="Tsang J.S."/>
        </authorList>
    </citation>
    <scope>NUCLEOTIDE SEQUENCE [LARGE SCALE GENOMIC DNA]</scope>
    <source>
        <strain evidence="2 3">MBA4</strain>
    </source>
</reference>
<organism evidence="2 3">
    <name type="scientific">Paraburkholderia caribensis MBA4</name>
    <dbReference type="NCBI Taxonomy" id="1323664"/>
    <lineage>
        <taxon>Bacteria</taxon>
        <taxon>Pseudomonadati</taxon>
        <taxon>Pseudomonadota</taxon>
        <taxon>Betaproteobacteria</taxon>
        <taxon>Burkholderiales</taxon>
        <taxon>Burkholderiaceae</taxon>
        <taxon>Paraburkholderia</taxon>
    </lineage>
</organism>
<accession>A0A0P0RKH3</accession>
<proteinExistence type="predicted"/>
<name>A0A0P0RKH3_9BURK</name>
<dbReference type="Proteomes" id="UP000019146">
    <property type="component" value="Chromosome 2"/>
</dbReference>
<evidence type="ECO:0000313" key="2">
    <source>
        <dbReference type="EMBL" id="ALL69268.1"/>
    </source>
</evidence>
<evidence type="ECO:0000313" key="3">
    <source>
        <dbReference type="Proteomes" id="UP000019146"/>
    </source>
</evidence>
<dbReference type="KEGG" id="bcai:K788_0007548"/>
<evidence type="ECO:0000256" key="1">
    <source>
        <dbReference type="SAM" id="MobiDB-lite"/>
    </source>
</evidence>